<organism evidence="2 3">
    <name type="scientific">Cohnella soli</name>
    <dbReference type="NCBI Taxonomy" id="425005"/>
    <lineage>
        <taxon>Bacteria</taxon>
        <taxon>Bacillati</taxon>
        <taxon>Bacillota</taxon>
        <taxon>Bacilli</taxon>
        <taxon>Bacillales</taxon>
        <taxon>Paenibacillaceae</taxon>
        <taxon>Cohnella</taxon>
    </lineage>
</organism>
<evidence type="ECO:0000313" key="3">
    <source>
        <dbReference type="Proteomes" id="UP001596113"/>
    </source>
</evidence>
<proteinExistence type="predicted"/>
<evidence type="ECO:0000259" key="1">
    <source>
        <dbReference type="Pfam" id="PF13472"/>
    </source>
</evidence>
<dbReference type="InterPro" id="IPR036514">
    <property type="entry name" value="SGNH_hydro_sf"/>
</dbReference>
<reference evidence="3" key="1">
    <citation type="journal article" date="2019" name="Int. J. Syst. Evol. Microbiol.">
        <title>The Global Catalogue of Microorganisms (GCM) 10K type strain sequencing project: providing services to taxonomists for standard genome sequencing and annotation.</title>
        <authorList>
            <consortium name="The Broad Institute Genomics Platform"/>
            <consortium name="The Broad Institute Genome Sequencing Center for Infectious Disease"/>
            <person name="Wu L."/>
            <person name="Ma J."/>
        </authorList>
    </citation>
    <scope>NUCLEOTIDE SEQUENCE [LARGE SCALE GENOMIC DNA]</scope>
    <source>
        <strain evidence="3">CGMCC 1.18575</strain>
    </source>
</reference>
<dbReference type="SUPFAM" id="SSF52266">
    <property type="entry name" value="SGNH hydrolase"/>
    <property type="match status" value="1"/>
</dbReference>
<name>A0ABW0HKY8_9BACL</name>
<feature type="domain" description="SGNH hydrolase-type esterase" evidence="1">
    <location>
        <begin position="27"/>
        <end position="193"/>
    </location>
</feature>
<sequence>MEIIRHRSRLKNTLRKLVQGGELSVGFLGGSITDARPRHNWPEAVIAWLVERYPGVSIRVENAAIGATGSELAVYRAERDILQRKCDLVFVEYAVNDYYVPRERRAQTREGLLRKLLADGTSDVVLTYTYNQDMYEDMANRKTPESISDFEQLAEHYGLGSVWMGLHAWQEVARGMMRWEEWLPDGLHPTSRGSLCYAQSVIGFLERELGAGGQTVDAACEAERITLPVPLNPGNWENGWTLDLTRIRREGPWSLRRWPHLEWIDQCLVTSAIGSRLCFSFQGRGFTLGLDFGTLSADFRYRLNGEDWRSVELDRPDWCPEEGWFLAVTVADDLPAGEHLCEIEVVHGNRERCRGSRFQLAFVGIISPGQ</sequence>
<dbReference type="CDD" id="cd00229">
    <property type="entry name" value="SGNH_hydrolase"/>
    <property type="match status" value="1"/>
</dbReference>
<dbReference type="PANTHER" id="PTHR34407">
    <property type="entry name" value="EXPRESSED PROTEIN"/>
    <property type="match status" value="1"/>
</dbReference>
<dbReference type="Gene3D" id="3.40.50.1110">
    <property type="entry name" value="SGNH hydrolase"/>
    <property type="match status" value="1"/>
</dbReference>
<dbReference type="Pfam" id="PF13472">
    <property type="entry name" value="Lipase_GDSL_2"/>
    <property type="match status" value="1"/>
</dbReference>
<dbReference type="Proteomes" id="UP001596113">
    <property type="component" value="Unassembled WGS sequence"/>
</dbReference>
<dbReference type="InterPro" id="IPR013830">
    <property type="entry name" value="SGNH_hydro"/>
</dbReference>
<comment type="caution">
    <text evidence="2">The sequence shown here is derived from an EMBL/GenBank/DDBJ whole genome shotgun (WGS) entry which is preliminary data.</text>
</comment>
<gene>
    <name evidence="2" type="ORF">ACFPOF_00675</name>
</gene>
<dbReference type="EMBL" id="JBHSMI010000002">
    <property type="protein sequence ID" value="MFC5401239.1"/>
    <property type="molecule type" value="Genomic_DNA"/>
</dbReference>
<keyword evidence="3" id="KW-1185">Reference proteome</keyword>
<dbReference type="RefSeq" id="WP_378128609.1">
    <property type="nucleotide sequence ID" value="NZ_JBHSMI010000002.1"/>
</dbReference>
<dbReference type="PANTHER" id="PTHR34407:SF1">
    <property type="entry name" value="SGNH HYDROLASE-TYPE ESTERASE DOMAIN-CONTAINING PROTEIN"/>
    <property type="match status" value="1"/>
</dbReference>
<keyword evidence="2" id="KW-0378">Hydrolase</keyword>
<dbReference type="GO" id="GO:0016787">
    <property type="term" value="F:hydrolase activity"/>
    <property type="evidence" value="ECO:0007669"/>
    <property type="project" value="UniProtKB-KW"/>
</dbReference>
<protein>
    <submittedName>
        <fullName evidence="2">SGNH/GDSL hydrolase family protein</fullName>
    </submittedName>
</protein>
<accession>A0ABW0HKY8</accession>
<evidence type="ECO:0000313" key="2">
    <source>
        <dbReference type="EMBL" id="MFC5401239.1"/>
    </source>
</evidence>